<proteinExistence type="predicted"/>
<dbReference type="RefSeq" id="WP_095984882.1">
    <property type="nucleotide sequence ID" value="NZ_CP022098.1"/>
</dbReference>
<dbReference type="GO" id="GO:0005886">
    <property type="term" value="C:plasma membrane"/>
    <property type="evidence" value="ECO:0007669"/>
    <property type="project" value="TreeGrafter"/>
</dbReference>
<dbReference type="InterPro" id="IPR009081">
    <property type="entry name" value="PP-bd_ACP"/>
</dbReference>
<protein>
    <submittedName>
        <fullName evidence="7">Beta-ketoacyl synthase</fullName>
    </submittedName>
</protein>
<dbReference type="InterPro" id="IPR014030">
    <property type="entry name" value="Ketoacyl_synth_N"/>
</dbReference>
<evidence type="ECO:0000256" key="1">
    <source>
        <dbReference type="ARBA" id="ARBA00022450"/>
    </source>
</evidence>
<keyword evidence="2" id="KW-0597">Phosphoprotein</keyword>
<dbReference type="InterPro" id="IPR014043">
    <property type="entry name" value="Acyl_transferase_dom"/>
</dbReference>
<dbReference type="Pfam" id="PF00109">
    <property type="entry name" value="ketoacyl-synt"/>
    <property type="match status" value="2"/>
</dbReference>
<dbReference type="GO" id="GO:0006633">
    <property type="term" value="P:fatty acid biosynthetic process"/>
    <property type="evidence" value="ECO:0007669"/>
    <property type="project" value="InterPro"/>
</dbReference>
<dbReference type="InterPro" id="IPR018201">
    <property type="entry name" value="Ketoacyl_synth_AS"/>
</dbReference>
<dbReference type="GO" id="GO:0005737">
    <property type="term" value="C:cytoplasm"/>
    <property type="evidence" value="ECO:0007669"/>
    <property type="project" value="TreeGrafter"/>
</dbReference>
<feature type="region of interest" description="Disordered" evidence="4">
    <location>
        <begin position="1753"/>
        <end position="1774"/>
    </location>
</feature>
<feature type="domain" description="Carrier" evidence="5">
    <location>
        <begin position="1646"/>
        <end position="1725"/>
    </location>
</feature>
<dbReference type="PANTHER" id="PTHR43775:SF37">
    <property type="entry name" value="SI:DKEY-61P9.11"/>
    <property type="match status" value="1"/>
</dbReference>
<evidence type="ECO:0000313" key="8">
    <source>
        <dbReference type="Proteomes" id="UP000217257"/>
    </source>
</evidence>
<dbReference type="InterPro" id="IPR016035">
    <property type="entry name" value="Acyl_Trfase/lysoPLipase"/>
</dbReference>
<dbReference type="InterPro" id="IPR001227">
    <property type="entry name" value="Ac_transferase_dom_sf"/>
</dbReference>
<dbReference type="GO" id="GO:0004312">
    <property type="term" value="F:fatty acid synthase activity"/>
    <property type="evidence" value="ECO:0007669"/>
    <property type="project" value="TreeGrafter"/>
</dbReference>
<keyword evidence="3" id="KW-0808">Transferase</keyword>
<dbReference type="CDD" id="cd00833">
    <property type="entry name" value="PKS"/>
    <property type="match status" value="2"/>
</dbReference>
<sequence>MDAIAVVGLGCVLPNAHRVSDFWTSISTGRISLAKVPARAWDHSLYFSPDRTMPDRAHADVGGFINDFVFDWRKYKVPPADAQNVHPMQWMVLEAGTQALSEVRVLPRETTGILLGATSLGWQRDSGMHIRLEDMLDAVRTTDEFRALPLTRQQEVLEITAQRLRGRLKECSDDNVVGSSASVAVGRINMQFDLKGLHYSVDAGYSSALAALDLAVRGLRDGEFDLAVAGGVSELLTPLEFIAFSKLGGLSYKGHVRPFSDDSDGTLLGEGVSLFALKRLEDAERDGETIYAVLRGIGGSSDGRGKSLVAPRREGQALAMRRAIEDSGVDPTSVQYVECHATGTQVGDASEVQALASIYSGAPGSIALGSVKANIGHLRAGAGAAGLLKAVLSLHHGQIPPQPGVERVNPKLELERTPFFVPRKAQPFRPGTTPLAAVSSFSFGGNNYHAVLEAYRPGHGRAPLPRRHQAEPLAIIGMGGMFPGAPSVEALWKRLLEGHDATREVPPERWKAERYSHPDRKDRTYTKLGCWLENLPSPTLEMRIPPAAWASLDPSHVVTLLSAEQALKDAGYVADKWNRERVALALGFLPYQGIKFLADTRVRWAEFARELRETLEKSGMPEWMRNVILKGAEERYKAGLPPISEDSLTGYLGSLNAGRISSLYDFHGPHMVMDSACASSLAALHAAAKLLNHRQADVVLTGGVWADMSPEFFVAGCRFNALSSRGSSPFSANADGFVPGEGAGVLVLKRLSDAERDGDRIHSVIRAIAGSSDGKGRSVLPPSEMGETLAMRRALTAANVPPTSVDYVECHGTGTALGDVVETKSTHNAYGEGRTRPLLIGSVKSNIGHLNAAAGVAGMIKVTRAMQEHLLPRSLKSEPRNPKIPQGLEVVTEQREWPVPMGGGPRRAGVSSFGVGGSNFHAILEEYKAPAPRPSVKEPEPGKKESVKKEAGPVREAAPMKKEEAAVKKEGEPVKKESEPADAEPRLIAVAGADARACLEQLDRVCEATGALEDTRRVPAGPYRVAVTARTREELRKKRDFLRKAVETGGDMEFLGQSGIFAAGPDAPLRGAPVAITFPGQGGQYANMLRPLARAYPVVQATLDEADRVYLHLTGRTLTSSFYTEDAKSYRQNDEDIHAAVFLVNVALYRLLRAHGIRADVLVGQSAGELAALVAAGTLTLEEGLRAIHSRTMAVLEMPTVDPGQMAALTCASEQVPELIAGLPGYATLAADNGPRACIVSADREALPALVERCAARGIECTVLAVSHGYHSALIAGARPAYQRVLEGFAFRAPTVRLVSTIDAKEYGGRPPRDYPAFLTSQFVEPVRLRLALAEAHRLGARLFIEAGPKWSLTQFTREILKGQSHGAIASIHPKVGDMEQFKRVIGYSYVNGVGQLSADAVGGEAGVEQVLLGLPLDGVLEPATALKVAIALGREFGVDASVARPENLVTLEAIISLVEQLRTGQSATGLAAPASREAPAAAPVTAPAPAAQPVTTVQKSIALEEEVRRVLLDTVVAKTGYPEDMLEMDLDLEADLGIDTVKQVDIFARTREAFGVSRDPNRALRDFNTLRKVIEHIVERVLATQGGAAAAPAKAAAPAPAAAAPAPVKAAAPAPAPAAPAPAAPAPLVASSVPSVPTALAASLNLFEQVREVLIRTVVAKTGYPEDMLEMDLDLEADLGIDTVKQVDIFARTREAFGVSRDPNRALRDFNTLRKVIEHIVERAQHASPPAAAAPAPAATASASAALARAAVPVTGSEESTKRAGGGGGPRSVRDALLAMDLRQVGVKQDELRRLGEAMSSRVGVAAPDMGQVRTLGELVQHLVKDR</sequence>
<dbReference type="SUPFAM" id="SSF55048">
    <property type="entry name" value="Probable ACP-binding domain of malonyl-CoA ACP transacylase"/>
    <property type="match status" value="1"/>
</dbReference>
<dbReference type="Gene3D" id="1.10.1200.10">
    <property type="entry name" value="ACP-like"/>
    <property type="match status" value="2"/>
</dbReference>
<evidence type="ECO:0000256" key="2">
    <source>
        <dbReference type="ARBA" id="ARBA00022553"/>
    </source>
</evidence>
<evidence type="ECO:0000313" key="7">
    <source>
        <dbReference type="EMBL" id="ATB36408.1"/>
    </source>
</evidence>
<dbReference type="Gene3D" id="3.40.366.10">
    <property type="entry name" value="Malonyl-Coenzyme A Acyl Carrier Protein, domain 2"/>
    <property type="match status" value="1"/>
</dbReference>
<dbReference type="PROSITE" id="PS00606">
    <property type="entry name" value="KS3_1"/>
    <property type="match status" value="1"/>
</dbReference>
<dbReference type="EMBL" id="CP022098">
    <property type="protein sequence ID" value="ATB36408.1"/>
    <property type="molecule type" value="Genomic_DNA"/>
</dbReference>
<feature type="region of interest" description="Disordered" evidence="4">
    <location>
        <begin position="931"/>
        <end position="982"/>
    </location>
</feature>
<dbReference type="SMART" id="SM00825">
    <property type="entry name" value="PKS_KS"/>
    <property type="match status" value="2"/>
</dbReference>
<dbReference type="SMART" id="SM00827">
    <property type="entry name" value="PKS_AT"/>
    <property type="match status" value="1"/>
</dbReference>
<dbReference type="KEGG" id="cfus:CYFUS_001822"/>
<dbReference type="InterPro" id="IPR020841">
    <property type="entry name" value="PKS_Beta-ketoAc_synthase_dom"/>
</dbReference>
<dbReference type="InterPro" id="IPR014031">
    <property type="entry name" value="Ketoacyl_synth_C"/>
</dbReference>
<dbReference type="InterPro" id="IPR036736">
    <property type="entry name" value="ACP-like_sf"/>
</dbReference>
<evidence type="ECO:0000259" key="6">
    <source>
        <dbReference type="PROSITE" id="PS52004"/>
    </source>
</evidence>
<evidence type="ECO:0000256" key="4">
    <source>
        <dbReference type="SAM" id="MobiDB-lite"/>
    </source>
</evidence>
<evidence type="ECO:0000259" key="5">
    <source>
        <dbReference type="PROSITE" id="PS50075"/>
    </source>
</evidence>
<feature type="domain" description="Ketosynthase family 3 (KS3)" evidence="6">
    <location>
        <begin position="470"/>
        <end position="926"/>
    </location>
</feature>
<accession>A0A250IYS1</accession>
<dbReference type="InterPro" id="IPR050091">
    <property type="entry name" value="PKS_NRPS_Biosynth_Enz"/>
</dbReference>
<dbReference type="Pfam" id="PF16197">
    <property type="entry name" value="KAsynt_C_assoc"/>
    <property type="match status" value="1"/>
</dbReference>
<dbReference type="GO" id="GO:0004315">
    <property type="term" value="F:3-oxoacyl-[acyl-carrier-protein] synthase activity"/>
    <property type="evidence" value="ECO:0007669"/>
    <property type="project" value="InterPro"/>
</dbReference>
<organism evidence="7 8">
    <name type="scientific">Cystobacter fuscus</name>
    <dbReference type="NCBI Taxonomy" id="43"/>
    <lineage>
        <taxon>Bacteria</taxon>
        <taxon>Pseudomonadati</taxon>
        <taxon>Myxococcota</taxon>
        <taxon>Myxococcia</taxon>
        <taxon>Myxococcales</taxon>
        <taxon>Cystobacterineae</taxon>
        <taxon>Archangiaceae</taxon>
        <taxon>Cystobacter</taxon>
    </lineage>
</organism>
<evidence type="ECO:0000256" key="3">
    <source>
        <dbReference type="ARBA" id="ARBA00022679"/>
    </source>
</evidence>
<dbReference type="SUPFAM" id="SSF53901">
    <property type="entry name" value="Thiolase-like"/>
    <property type="match status" value="3"/>
</dbReference>
<dbReference type="InterPro" id="IPR032821">
    <property type="entry name" value="PKS_assoc"/>
</dbReference>
<dbReference type="Gene3D" id="3.40.47.10">
    <property type="match status" value="2"/>
</dbReference>
<dbReference type="PROSITE" id="PS52004">
    <property type="entry name" value="KS3_2"/>
    <property type="match status" value="2"/>
</dbReference>
<dbReference type="SUPFAM" id="SSF47336">
    <property type="entry name" value="ACP-like"/>
    <property type="match status" value="2"/>
</dbReference>
<dbReference type="Proteomes" id="UP000217257">
    <property type="component" value="Chromosome"/>
</dbReference>
<name>A0A250IYS1_9BACT</name>
<reference evidence="7 8" key="1">
    <citation type="submission" date="2017-06" db="EMBL/GenBank/DDBJ databases">
        <title>Sequencing and comparative analysis of myxobacterial genomes.</title>
        <authorList>
            <person name="Rupp O."/>
            <person name="Goesmann A."/>
            <person name="Sogaard-Andersen L."/>
        </authorList>
    </citation>
    <scope>NUCLEOTIDE SEQUENCE [LARGE SCALE GENOMIC DNA]</scope>
    <source>
        <strain evidence="7 8">DSM 52655</strain>
    </source>
</reference>
<feature type="domain" description="Ketosynthase family 3 (KS3)" evidence="6">
    <location>
        <begin position="1"/>
        <end position="454"/>
    </location>
</feature>
<feature type="domain" description="Carrier" evidence="5">
    <location>
        <begin position="1503"/>
        <end position="1582"/>
    </location>
</feature>
<feature type="compositionally biased region" description="Basic and acidic residues" evidence="4">
    <location>
        <begin position="935"/>
        <end position="982"/>
    </location>
</feature>
<dbReference type="GO" id="GO:0071770">
    <property type="term" value="P:DIM/DIP cell wall layer assembly"/>
    <property type="evidence" value="ECO:0007669"/>
    <property type="project" value="TreeGrafter"/>
</dbReference>
<dbReference type="SUPFAM" id="SSF52151">
    <property type="entry name" value="FabD/lysophospholipase-like"/>
    <property type="match status" value="1"/>
</dbReference>
<dbReference type="Pfam" id="PF00698">
    <property type="entry name" value="Acyl_transf_1"/>
    <property type="match status" value="1"/>
</dbReference>
<gene>
    <name evidence="7" type="ORF">CYFUS_001822</name>
</gene>
<dbReference type="Pfam" id="PF02801">
    <property type="entry name" value="Ketoacyl-synt_C"/>
    <property type="match status" value="2"/>
</dbReference>
<keyword evidence="1" id="KW-0596">Phosphopantetheine</keyword>
<dbReference type="InterPro" id="IPR016036">
    <property type="entry name" value="Malonyl_transacylase_ACP-bd"/>
</dbReference>
<dbReference type="InterPro" id="IPR016039">
    <property type="entry name" value="Thiolase-like"/>
</dbReference>
<dbReference type="PANTHER" id="PTHR43775">
    <property type="entry name" value="FATTY ACID SYNTHASE"/>
    <property type="match status" value="1"/>
</dbReference>
<dbReference type="PROSITE" id="PS50075">
    <property type="entry name" value="CARRIER"/>
    <property type="match status" value="2"/>
</dbReference>